<gene>
    <name evidence="8" type="ORF">G3580_01330</name>
</gene>
<keyword evidence="9" id="KW-1185">Reference proteome</keyword>
<dbReference type="Proteomes" id="UP000501991">
    <property type="component" value="Chromosome"/>
</dbReference>
<reference evidence="8 9" key="1">
    <citation type="submission" date="2020-02" db="EMBL/GenBank/DDBJ databases">
        <title>Nitrogenibacter mangrovi gen. nov., sp. nov. isolated from mangrove sediment, a denitrifying betaproteobacterium.</title>
        <authorList>
            <person name="Liao H."/>
            <person name="Tian Y."/>
        </authorList>
    </citation>
    <scope>NUCLEOTIDE SEQUENCE [LARGE SCALE GENOMIC DNA]</scope>
    <source>
        <strain evidence="8 9">M9-3-2</strain>
    </source>
</reference>
<dbReference type="InterPro" id="IPR036909">
    <property type="entry name" value="Cyt_c-like_dom_sf"/>
</dbReference>
<dbReference type="AlphaFoldDB" id="A0A6C1B0N9"/>
<evidence type="ECO:0000259" key="7">
    <source>
        <dbReference type="PROSITE" id="PS51007"/>
    </source>
</evidence>
<sequence>MTQSRALIALAAALALPLAGCGKDKTIDSELSATLTQPVAQVELKVQKEEPGKRTGEEIVAKVCSGCHGSGALGSPKTGDTNAWAPRIAQGYDALIASATNGKGNMPPKGGAADLTDKELARAVAYLANKGGADFKAPPVE</sequence>
<dbReference type="PANTHER" id="PTHR40942">
    <property type="match status" value="1"/>
</dbReference>
<dbReference type="InterPro" id="IPR002323">
    <property type="entry name" value="Cyt_CIE"/>
</dbReference>
<dbReference type="PRINTS" id="PR00607">
    <property type="entry name" value="CYTCHROMECIE"/>
</dbReference>
<evidence type="ECO:0000256" key="6">
    <source>
        <dbReference type="PROSITE-ProRule" id="PRU00433"/>
    </source>
</evidence>
<dbReference type="RefSeq" id="WP_173763556.1">
    <property type="nucleotide sequence ID" value="NZ_CP048836.1"/>
</dbReference>
<dbReference type="EMBL" id="CP048836">
    <property type="protein sequence ID" value="QID16388.1"/>
    <property type="molecule type" value="Genomic_DNA"/>
</dbReference>
<evidence type="ECO:0000256" key="4">
    <source>
        <dbReference type="ARBA" id="ARBA00022982"/>
    </source>
</evidence>
<keyword evidence="2 6" id="KW-0349">Heme</keyword>
<dbReference type="SUPFAM" id="SSF46626">
    <property type="entry name" value="Cytochrome c"/>
    <property type="match status" value="1"/>
</dbReference>
<evidence type="ECO:0000313" key="8">
    <source>
        <dbReference type="EMBL" id="QID16388.1"/>
    </source>
</evidence>
<accession>A0A6C1B0N9</accession>
<dbReference type="KEGG" id="azq:G3580_01330"/>
<evidence type="ECO:0000256" key="3">
    <source>
        <dbReference type="ARBA" id="ARBA00022723"/>
    </source>
</evidence>
<evidence type="ECO:0000313" key="9">
    <source>
        <dbReference type="Proteomes" id="UP000501991"/>
    </source>
</evidence>
<protein>
    <submittedName>
        <fullName evidence="8">Cytochrome c5 family protein</fullName>
    </submittedName>
</protein>
<feature type="domain" description="Cytochrome c" evidence="7">
    <location>
        <begin position="51"/>
        <end position="131"/>
    </location>
</feature>
<dbReference type="GO" id="GO:0020037">
    <property type="term" value="F:heme binding"/>
    <property type="evidence" value="ECO:0007669"/>
    <property type="project" value="InterPro"/>
</dbReference>
<dbReference type="PROSITE" id="PS51007">
    <property type="entry name" value="CYTC"/>
    <property type="match status" value="1"/>
</dbReference>
<name>A0A6C1B0N9_9RHOO</name>
<dbReference type="GO" id="GO:0005506">
    <property type="term" value="F:iron ion binding"/>
    <property type="evidence" value="ECO:0007669"/>
    <property type="project" value="InterPro"/>
</dbReference>
<evidence type="ECO:0000256" key="2">
    <source>
        <dbReference type="ARBA" id="ARBA00022617"/>
    </source>
</evidence>
<dbReference type="Gene3D" id="1.10.760.10">
    <property type="entry name" value="Cytochrome c-like domain"/>
    <property type="match status" value="1"/>
</dbReference>
<dbReference type="PANTHER" id="PTHR40942:SF4">
    <property type="entry name" value="CYTOCHROME C5"/>
    <property type="match status" value="1"/>
</dbReference>
<keyword evidence="4" id="KW-0249">Electron transport</keyword>
<keyword evidence="3 6" id="KW-0479">Metal-binding</keyword>
<dbReference type="InterPro" id="IPR009056">
    <property type="entry name" value="Cyt_c-like_dom"/>
</dbReference>
<proteinExistence type="predicted"/>
<dbReference type="GO" id="GO:0009055">
    <property type="term" value="F:electron transfer activity"/>
    <property type="evidence" value="ECO:0007669"/>
    <property type="project" value="InterPro"/>
</dbReference>
<organism evidence="8 9">
    <name type="scientific">Nitrogeniibacter mangrovi</name>
    <dbReference type="NCBI Taxonomy" id="2016596"/>
    <lineage>
        <taxon>Bacteria</taxon>
        <taxon>Pseudomonadati</taxon>
        <taxon>Pseudomonadota</taxon>
        <taxon>Betaproteobacteria</taxon>
        <taxon>Rhodocyclales</taxon>
        <taxon>Zoogloeaceae</taxon>
        <taxon>Nitrogeniibacter</taxon>
    </lineage>
</organism>
<dbReference type="Pfam" id="PF13442">
    <property type="entry name" value="Cytochrome_CBB3"/>
    <property type="match status" value="1"/>
</dbReference>
<evidence type="ECO:0000256" key="1">
    <source>
        <dbReference type="ARBA" id="ARBA00022448"/>
    </source>
</evidence>
<keyword evidence="5 6" id="KW-0408">Iron</keyword>
<keyword evidence="1" id="KW-0813">Transport</keyword>
<evidence type="ECO:0000256" key="5">
    <source>
        <dbReference type="ARBA" id="ARBA00023004"/>
    </source>
</evidence>